<reference evidence="1 2" key="1">
    <citation type="journal article" date="2024" name="Nat. Commun.">
        <title>Phylogenomics reveals the evolutionary origins of lichenization in chlorophyte algae.</title>
        <authorList>
            <person name="Puginier C."/>
            <person name="Libourel C."/>
            <person name="Otte J."/>
            <person name="Skaloud P."/>
            <person name="Haon M."/>
            <person name="Grisel S."/>
            <person name="Petersen M."/>
            <person name="Berrin J.G."/>
            <person name="Delaux P.M."/>
            <person name="Dal Grande F."/>
            <person name="Keller J."/>
        </authorList>
    </citation>
    <scope>NUCLEOTIDE SEQUENCE [LARGE SCALE GENOMIC DNA]</scope>
    <source>
        <strain evidence="1 2">SAG 2036</strain>
    </source>
</reference>
<dbReference type="AlphaFoldDB" id="A0AAW1PM89"/>
<evidence type="ECO:0000313" key="2">
    <source>
        <dbReference type="Proteomes" id="UP001465755"/>
    </source>
</evidence>
<dbReference type="Proteomes" id="UP001465755">
    <property type="component" value="Unassembled WGS sequence"/>
</dbReference>
<protein>
    <submittedName>
        <fullName evidence="1">Uncharacterized protein</fullName>
    </submittedName>
</protein>
<sequence>MYNTAQCGWVITGVPDMPCVESSRSPTTRPSPNNTAAIGNLWACGTCNSPSPLSWLTHQNVGLERFPTSGFMYTHMTASVTATIWTEWGVSRSIH</sequence>
<accession>A0AAW1PM89</accession>
<proteinExistence type="predicted"/>
<keyword evidence="2" id="KW-1185">Reference proteome</keyword>
<name>A0AAW1PM89_9CHLO</name>
<organism evidence="1 2">
    <name type="scientific">Symbiochloris irregularis</name>
    <dbReference type="NCBI Taxonomy" id="706552"/>
    <lineage>
        <taxon>Eukaryota</taxon>
        <taxon>Viridiplantae</taxon>
        <taxon>Chlorophyta</taxon>
        <taxon>core chlorophytes</taxon>
        <taxon>Trebouxiophyceae</taxon>
        <taxon>Trebouxiales</taxon>
        <taxon>Trebouxiaceae</taxon>
        <taxon>Symbiochloris</taxon>
    </lineage>
</organism>
<dbReference type="EMBL" id="JALJOQ010000017">
    <property type="protein sequence ID" value="KAK9809662.1"/>
    <property type="molecule type" value="Genomic_DNA"/>
</dbReference>
<evidence type="ECO:0000313" key="1">
    <source>
        <dbReference type="EMBL" id="KAK9809662.1"/>
    </source>
</evidence>
<gene>
    <name evidence="1" type="ORF">WJX73_001719</name>
</gene>
<comment type="caution">
    <text evidence="1">The sequence shown here is derived from an EMBL/GenBank/DDBJ whole genome shotgun (WGS) entry which is preliminary data.</text>
</comment>